<evidence type="ECO:0000313" key="2">
    <source>
        <dbReference type="Proteomes" id="UP001431784"/>
    </source>
</evidence>
<reference evidence="1" key="1">
    <citation type="submission" date="2023-02" db="EMBL/GenBank/DDBJ databases">
        <title>Description of Roseinatronobacter alkalisoli sp. nov., an alkaliphilic bacerium isolated from soda soil.</title>
        <authorList>
            <person name="Wei W."/>
        </authorList>
    </citation>
    <scope>NUCLEOTIDE SEQUENCE</scope>
    <source>
        <strain evidence="1">HJB301</strain>
    </source>
</reference>
<dbReference type="Proteomes" id="UP001431784">
    <property type="component" value="Unassembled WGS sequence"/>
</dbReference>
<protein>
    <submittedName>
        <fullName evidence="1">ISL3 family transposase</fullName>
    </submittedName>
</protein>
<sequence length="135" mass="15704">TYGTIIVDLERHVVIDILEDRTVQNLRQAIEEQMNMHGRATGRALLSDADNISTDIHLQRSRLAHRKSREEIFTTIHALREQGLSCSEIEGRTGFRRHSVAKWLKSEVLPDRRRATLKPTSPWYFEEILAVSWKK</sequence>
<evidence type="ECO:0000313" key="1">
    <source>
        <dbReference type="EMBL" id="MDD7972365.1"/>
    </source>
</evidence>
<dbReference type="Gene3D" id="3.30.450.40">
    <property type="match status" value="1"/>
</dbReference>
<accession>A0ABT5TCD7</accession>
<keyword evidence="2" id="KW-1185">Reference proteome</keyword>
<dbReference type="InterPro" id="IPR029016">
    <property type="entry name" value="GAF-like_dom_sf"/>
</dbReference>
<gene>
    <name evidence="1" type="ORF">PUT78_14790</name>
</gene>
<comment type="caution">
    <text evidence="1">The sequence shown here is derived from an EMBL/GenBank/DDBJ whole genome shotgun (WGS) entry which is preliminary data.</text>
</comment>
<name>A0ABT5TCD7_9RHOB</name>
<organism evidence="1 2">
    <name type="scientific">Roseinatronobacter alkalisoli</name>
    <dbReference type="NCBI Taxonomy" id="3028235"/>
    <lineage>
        <taxon>Bacteria</taxon>
        <taxon>Pseudomonadati</taxon>
        <taxon>Pseudomonadota</taxon>
        <taxon>Alphaproteobacteria</taxon>
        <taxon>Rhodobacterales</taxon>
        <taxon>Paracoccaceae</taxon>
        <taxon>Roseinatronobacter</taxon>
    </lineage>
</organism>
<proteinExistence type="predicted"/>
<feature type="non-terminal residue" evidence="1">
    <location>
        <position position="1"/>
    </location>
</feature>
<dbReference type="EMBL" id="JAQZSM010000014">
    <property type="protein sequence ID" value="MDD7972365.1"/>
    <property type="molecule type" value="Genomic_DNA"/>
</dbReference>